<name>A0AA97J689_EUBMA</name>
<dbReference type="GO" id="GO:0003677">
    <property type="term" value="F:DNA binding"/>
    <property type="evidence" value="ECO:0007669"/>
    <property type="project" value="InterPro"/>
</dbReference>
<sequence>MAAKLQGTRKTRRPKKKKPQKKRQQARKKGRRLQPKKQKRRQANKVGSRTVLSISSPRLFAAKILRNMPKVRMETKARGLMKTLLMDVYDHMSKEMESLSQNNQESTVSPTDVQAFLKEAMAKELAKHSAEPASSEAVAAA</sequence>
<dbReference type="InterPro" id="IPR000558">
    <property type="entry name" value="Histone_H2B"/>
</dbReference>
<dbReference type="RefSeq" id="XP_054832408.1">
    <property type="nucleotide sequence ID" value="XM_054976433.1"/>
</dbReference>
<proteinExistence type="inferred from homology"/>
<organism evidence="3 4">
    <name type="scientific">Eublepharis macularius</name>
    <name type="common">Leopard gecko</name>
    <name type="synonym">Cyrtodactylus macularius</name>
    <dbReference type="NCBI Taxonomy" id="481883"/>
    <lineage>
        <taxon>Eukaryota</taxon>
        <taxon>Metazoa</taxon>
        <taxon>Chordata</taxon>
        <taxon>Craniata</taxon>
        <taxon>Vertebrata</taxon>
        <taxon>Euteleostomi</taxon>
        <taxon>Lepidosauria</taxon>
        <taxon>Squamata</taxon>
        <taxon>Bifurcata</taxon>
        <taxon>Gekkota</taxon>
        <taxon>Eublepharidae</taxon>
        <taxon>Eublepharinae</taxon>
        <taxon>Eublepharis</taxon>
    </lineage>
</organism>
<evidence type="ECO:0000256" key="1">
    <source>
        <dbReference type="ARBA" id="ARBA00006846"/>
    </source>
</evidence>
<keyword evidence="3" id="KW-1185">Reference proteome</keyword>
<dbReference type="Proteomes" id="UP001190640">
    <property type="component" value="Chromosome 4"/>
</dbReference>
<feature type="region of interest" description="Disordered" evidence="2">
    <location>
        <begin position="1"/>
        <end position="51"/>
    </location>
</feature>
<dbReference type="SUPFAM" id="SSF47113">
    <property type="entry name" value="Histone-fold"/>
    <property type="match status" value="1"/>
</dbReference>
<dbReference type="PRINTS" id="PR00621">
    <property type="entry name" value="HISTONEH2B"/>
</dbReference>
<protein>
    <submittedName>
        <fullName evidence="4">Uncharacterized protein LOC129327680</fullName>
    </submittedName>
</protein>
<evidence type="ECO:0000313" key="3">
    <source>
        <dbReference type="Proteomes" id="UP001190640"/>
    </source>
</evidence>
<dbReference type="GeneID" id="129327680"/>
<dbReference type="InterPro" id="IPR009072">
    <property type="entry name" value="Histone-fold"/>
</dbReference>
<reference evidence="4" key="1">
    <citation type="submission" date="2025-08" db="UniProtKB">
        <authorList>
            <consortium name="RefSeq"/>
        </authorList>
    </citation>
    <scope>IDENTIFICATION</scope>
    <source>
        <tissue evidence="4">Blood</tissue>
    </source>
</reference>
<dbReference type="GO" id="GO:0046982">
    <property type="term" value="F:protein heterodimerization activity"/>
    <property type="evidence" value="ECO:0007669"/>
    <property type="project" value="InterPro"/>
</dbReference>
<dbReference type="GO" id="GO:0000786">
    <property type="term" value="C:nucleosome"/>
    <property type="evidence" value="ECO:0007669"/>
    <property type="project" value="InterPro"/>
</dbReference>
<dbReference type="GO" id="GO:0030527">
    <property type="term" value="F:structural constituent of chromatin"/>
    <property type="evidence" value="ECO:0007669"/>
    <property type="project" value="InterPro"/>
</dbReference>
<dbReference type="Gene3D" id="1.10.20.10">
    <property type="entry name" value="Histone, subunit A"/>
    <property type="match status" value="1"/>
</dbReference>
<gene>
    <name evidence="4" type="primary">LOC129327680</name>
</gene>
<dbReference type="KEGG" id="emc:129327680"/>
<evidence type="ECO:0000256" key="2">
    <source>
        <dbReference type="SAM" id="MobiDB-lite"/>
    </source>
</evidence>
<accession>A0AA97J689</accession>
<dbReference type="AlphaFoldDB" id="A0AA97J689"/>
<evidence type="ECO:0000313" key="4">
    <source>
        <dbReference type="RefSeq" id="XP_054832408.1"/>
    </source>
</evidence>
<comment type="similarity">
    <text evidence="1">Belongs to the histone H2B family.</text>
</comment>
<feature type="compositionally biased region" description="Basic residues" evidence="2">
    <location>
        <begin position="7"/>
        <end position="43"/>
    </location>
</feature>